<accession>C0QDM1</accession>
<dbReference type="CDD" id="cd06529">
    <property type="entry name" value="S24_LexA-like"/>
    <property type="match status" value="1"/>
</dbReference>
<dbReference type="Proteomes" id="UP000000442">
    <property type="component" value="Chromosome"/>
</dbReference>
<feature type="domain" description="Peptidase S24/S26A/S26B/S26C" evidence="4">
    <location>
        <begin position="90"/>
        <end position="209"/>
    </location>
</feature>
<dbReference type="Pfam" id="PF07022">
    <property type="entry name" value="Phage_CI_repr"/>
    <property type="match status" value="1"/>
</dbReference>
<dbReference type="HOGENOM" id="CLU_066192_1_2_7"/>
<dbReference type="InterPro" id="IPR015927">
    <property type="entry name" value="Peptidase_S24_S26A/B/C"/>
</dbReference>
<gene>
    <name evidence="6" type="ordered locus">HRM2_21870</name>
</gene>
<dbReference type="PANTHER" id="PTHR40661">
    <property type="match status" value="1"/>
</dbReference>
<evidence type="ECO:0000313" key="7">
    <source>
        <dbReference type="Proteomes" id="UP000000442"/>
    </source>
</evidence>
<keyword evidence="2" id="KW-0238">DNA-binding</keyword>
<dbReference type="eggNOG" id="COG2932">
    <property type="taxonomic scope" value="Bacteria"/>
</dbReference>
<dbReference type="InterPro" id="IPR010744">
    <property type="entry name" value="Phage_CI_N"/>
</dbReference>
<dbReference type="InterPro" id="IPR010982">
    <property type="entry name" value="Lambda_DNA-bd_dom_sf"/>
</dbReference>
<dbReference type="Pfam" id="PF00717">
    <property type="entry name" value="Peptidase_S24"/>
    <property type="match status" value="1"/>
</dbReference>
<dbReference type="InterPro" id="IPR039418">
    <property type="entry name" value="LexA-like"/>
</dbReference>
<keyword evidence="7" id="KW-1185">Reference proteome</keyword>
<evidence type="ECO:0000256" key="1">
    <source>
        <dbReference type="ARBA" id="ARBA00023015"/>
    </source>
</evidence>
<feature type="domain" description="Bacteriophage CI repressor N-terminal" evidence="5">
    <location>
        <begin position="8"/>
        <end position="70"/>
    </location>
</feature>
<dbReference type="EMBL" id="CP001087">
    <property type="protein sequence ID" value="ACN15285.1"/>
    <property type="molecule type" value="Genomic_DNA"/>
</dbReference>
<dbReference type="RefSeq" id="WP_015904054.1">
    <property type="nucleotide sequence ID" value="NC_012108.1"/>
</dbReference>
<organism evidence="6 7">
    <name type="scientific">Desulforapulum autotrophicum (strain ATCC 43914 / DSM 3382 / VKM B-1955 / HRM2)</name>
    <name type="common">Desulfobacterium autotrophicum</name>
    <dbReference type="NCBI Taxonomy" id="177437"/>
    <lineage>
        <taxon>Bacteria</taxon>
        <taxon>Pseudomonadati</taxon>
        <taxon>Thermodesulfobacteriota</taxon>
        <taxon>Desulfobacteria</taxon>
        <taxon>Desulfobacterales</taxon>
        <taxon>Desulfobacteraceae</taxon>
        <taxon>Desulforapulum</taxon>
    </lineage>
</organism>
<dbReference type="PANTHER" id="PTHR40661:SF3">
    <property type="entry name" value="FELS-1 PROPHAGE TRANSCRIPTIONAL REGULATOR"/>
    <property type="match status" value="1"/>
</dbReference>
<evidence type="ECO:0000256" key="3">
    <source>
        <dbReference type="ARBA" id="ARBA00023163"/>
    </source>
</evidence>
<protein>
    <submittedName>
        <fullName evidence="6">Transcriptional regulator</fullName>
    </submittedName>
</protein>
<dbReference type="InterPro" id="IPR036286">
    <property type="entry name" value="LexA/Signal_pep-like_sf"/>
</dbReference>
<evidence type="ECO:0000313" key="6">
    <source>
        <dbReference type="EMBL" id="ACN15285.1"/>
    </source>
</evidence>
<evidence type="ECO:0000259" key="5">
    <source>
        <dbReference type="Pfam" id="PF07022"/>
    </source>
</evidence>
<evidence type="ECO:0000259" key="4">
    <source>
        <dbReference type="Pfam" id="PF00717"/>
    </source>
</evidence>
<keyword evidence="1" id="KW-0805">Transcription regulation</keyword>
<dbReference type="Gene3D" id="2.10.109.10">
    <property type="entry name" value="Umud Fragment, subunit A"/>
    <property type="match status" value="1"/>
</dbReference>
<keyword evidence="3" id="KW-0804">Transcription</keyword>
<dbReference type="STRING" id="177437.HRM2_21870"/>
<dbReference type="OrthoDB" id="5363392at2"/>
<dbReference type="GO" id="GO:0045892">
    <property type="term" value="P:negative regulation of DNA-templated transcription"/>
    <property type="evidence" value="ECO:0007669"/>
    <property type="project" value="InterPro"/>
</dbReference>
<proteinExistence type="predicted"/>
<dbReference type="SUPFAM" id="SSF51306">
    <property type="entry name" value="LexA/Signal peptidase"/>
    <property type="match status" value="1"/>
</dbReference>
<reference evidence="6 7" key="1">
    <citation type="journal article" date="2009" name="Environ. Microbiol.">
        <title>Genome sequence of Desulfobacterium autotrophicum HRM2, a marine sulfate reducer oxidizing organic carbon completely to carbon dioxide.</title>
        <authorList>
            <person name="Strittmatter A.W."/>
            <person name="Liesegang H."/>
            <person name="Rabus R."/>
            <person name="Decker I."/>
            <person name="Amann J."/>
            <person name="Andres S."/>
            <person name="Henne A."/>
            <person name="Fricke W.F."/>
            <person name="Martinez-Arias R."/>
            <person name="Bartels D."/>
            <person name="Goesmann A."/>
            <person name="Krause L."/>
            <person name="Puehler A."/>
            <person name="Klenk H.P."/>
            <person name="Richter M."/>
            <person name="Schuler M."/>
            <person name="Gloeckner F.O."/>
            <person name="Meyerdierks A."/>
            <person name="Gottschalk G."/>
            <person name="Amann R."/>
        </authorList>
    </citation>
    <scope>NUCLEOTIDE SEQUENCE [LARGE SCALE GENOMIC DNA]</scope>
    <source>
        <strain evidence="7">ATCC 43914 / DSM 3382 / HRM2</strain>
    </source>
</reference>
<dbReference type="AlphaFoldDB" id="C0QDM1"/>
<evidence type="ECO:0000256" key="2">
    <source>
        <dbReference type="ARBA" id="ARBA00023125"/>
    </source>
</evidence>
<dbReference type="GO" id="GO:0003677">
    <property type="term" value="F:DNA binding"/>
    <property type="evidence" value="ECO:0007669"/>
    <property type="project" value="UniProtKB-KW"/>
</dbReference>
<dbReference type="KEGG" id="dat:HRM2_21870"/>
<sequence length="216" mass="24387">MMNKIDGLIARILEVTGIRSQTELADALGINRSGITHARRKNEIPDRWIVKLYRKFGLNPVWIETGAGRVFLNVETSQDIEFKTIPKVKARLSAGSGSFETLSDVTDYLSFQSRWLTRKGSANAMVAMEVFGNSMEPELRAGDTVLIDQSQTEILAGAIYALGIEDTILVKRIEKHPNKLVLTSENRDYQPIFLSLDEVEKVRIIGKVVWSCREYR</sequence>
<name>C0QDM1_DESAH</name>
<dbReference type="Gene3D" id="1.10.260.40">
    <property type="entry name" value="lambda repressor-like DNA-binding domains"/>
    <property type="match status" value="1"/>
</dbReference>